<organism evidence="2">
    <name type="scientific">uncultured Nocardioidaceae bacterium</name>
    <dbReference type="NCBI Taxonomy" id="253824"/>
    <lineage>
        <taxon>Bacteria</taxon>
        <taxon>Bacillati</taxon>
        <taxon>Actinomycetota</taxon>
        <taxon>Actinomycetes</taxon>
        <taxon>Propionibacteriales</taxon>
        <taxon>Nocardioidaceae</taxon>
        <taxon>environmental samples</taxon>
    </lineage>
</organism>
<dbReference type="GO" id="GO:0016787">
    <property type="term" value="F:hydrolase activity"/>
    <property type="evidence" value="ECO:0007669"/>
    <property type="project" value="UniProtKB-KW"/>
</dbReference>
<reference evidence="2" key="1">
    <citation type="submission" date="2020-02" db="EMBL/GenBank/DDBJ databases">
        <authorList>
            <person name="Meier V. D."/>
        </authorList>
    </citation>
    <scope>NUCLEOTIDE SEQUENCE</scope>
    <source>
        <strain evidence="2">AVDCRST_MAG34</strain>
    </source>
</reference>
<evidence type="ECO:0000313" key="2">
    <source>
        <dbReference type="EMBL" id="CAA9330735.1"/>
    </source>
</evidence>
<accession>A0A6J4LDK0</accession>
<sequence>VRLGRDAHPVARRRLPGGGAGPGAGRRRRPPRGPPRPAGRAPGGLGQIDRPPHQCHDRRRVRPRRPAARRVAADGVPRLLGAAQPHRPRRPGALRPAPRRRRARRRAVEHHLAPRLARGVLRPRRRPRPHRRRRLHQRGALDEAGTGGVPRRGSRGGGRRPAEVRLRGRPALRRRLGCGAGRHADHPRAALRHPRRAARPQRRGAGCGGAPAVGGLRRRHCLAL</sequence>
<dbReference type="EMBL" id="CADCUI010000008">
    <property type="protein sequence ID" value="CAA9330735.1"/>
    <property type="molecule type" value="Genomic_DNA"/>
</dbReference>
<feature type="compositionally biased region" description="Basic residues" evidence="1">
    <location>
        <begin position="86"/>
        <end position="108"/>
    </location>
</feature>
<proteinExistence type="predicted"/>
<evidence type="ECO:0000256" key="1">
    <source>
        <dbReference type="SAM" id="MobiDB-lite"/>
    </source>
</evidence>
<keyword evidence="2" id="KW-0378">Hydrolase</keyword>
<feature type="compositionally biased region" description="Basic residues" evidence="1">
    <location>
        <begin position="56"/>
        <end position="68"/>
    </location>
</feature>
<feature type="non-terminal residue" evidence="2">
    <location>
        <position position="1"/>
    </location>
</feature>
<gene>
    <name evidence="2" type="ORF">AVDCRST_MAG34-442</name>
</gene>
<feature type="compositionally biased region" description="Basic residues" evidence="1">
    <location>
        <begin position="121"/>
        <end position="137"/>
    </location>
</feature>
<name>A0A6J4LDK0_9ACTN</name>
<dbReference type="AlphaFoldDB" id="A0A6J4LDK0"/>
<protein>
    <submittedName>
        <fullName evidence="2">HAD-superfamily hydrolase, subfamily IA, variant 1</fullName>
    </submittedName>
</protein>
<feature type="non-terminal residue" evidence="2">
    <location>
        <position position="224"/>
    </location>
</feature>
<feature type="region of interest" description="Disordered" evidence="1">
    <location>
        <begin position="1"/>
        <end position="213"/>
    </location>
</feature>
<feature type="compositionally biased region" description="Basic residues" evidence="1">
    <location>
        <begin position="167"/>
        <end position="176"/>
    </location>
</feature>
<feature type="compositionally biased region" description="Basic residues" evidence="1">
    <location>
        <begin position="189"/>
        <end position="202"/>
    </location>
</feature>